<organism evidence="2 3">
    <name type="scientific">Phaeodactylum tricornutum (strain CCAP 1055/1)</name>
    <dbReference type="NCBI Taxonomy" id="556484"/>
    <lineage>
        <taxon>Eukaryota</taxon>
        <taxon>Sar</taxon>
        <taxon>Stramenopiles</taxon>
        <taxon>Ochrophyta</taxon>
        <taxon>Bacillariophyta</taxon>
        <taxon>Bacillariophyceae</taxon>
        <taxon>Bacillariophycidae</taxon>
        <taxon>Naviculales</taxon>
        <taxon>Phaeodactylaceae</taxon>
        <taxon>Phaeodactylum</taxon>
    </lineage>
</organism>
<sequence length="271" mass="29616">MRRPRKVTPAVPAPAAATDSPADATSASEDEEFGGFDSSDGEEPLGTAPPLPASLDDEGDGKKTAKPLALSKNMSDKVSVIKKSVINPEPHLSKDSDGLDPIPWQDRVEQKALMVVLRDVICFPLSVAAAILNNGIKPSDDFRLLTKEDINDLCMRLKVGSMHTKQILVFAKWMHHTPNSVDVAKEFTASVLRFEMMTRAAALYDNVTTTAAKAEKSATSLLPEPFDGLQKKWLTFCYGFEAWAGASGSTFTCITHHLDWYLKANPTYYVV</sequence>
<feature type="compositionally biased region" description="Low complexity" evidence="1">
    <location>
        <begin position="7"/>
        <end position="27"/>
    </location>
</feature>
<evidence type="ECO:0000256" key="1">
    <source>
        <dbReference type="SAM" id="MobiDB-lite"/>
    </source>
</evidence>
<feature type="compositionally biased region" description="Acidic residues" evidence="1">
    <location>
        <begin position="28"/>
        <end position="43"/>
    </location>
</feature>
<dbReference type="Proteomes" id="UP000000759">
    <property type="component" value="Chromosome 1"/>
</dbReference>
<accession>B7FPP4</accession>
<evidence type="ECO:0000313" key="2">
    <source>
        <dbReference type="EMBL" id="EEC51711.1"/>
    </source>
</evidence>
<keyword evidence="3" id="KW-1185">Reference proteome</keyword>
<name>B7FPP4_PHATC</name>
<gene>
    <name evidence="2" type="ORF">PHATRDRAFT_42825</name>
</gene>
<dbReference type="InParanoid" id="B7FPP4"/>
<dbReference type="KEGG" id="pti:PHATRDRAFT_42825"/>
<dbReference type="PaxDb" id="2850-Phatr42825"/>
<dbReference type="HOGENOM" id="CLU_1028403_0_0_1"/>
<dbReference type="RefSeq" id="XP_002177248.1">
    <property type="nucleotide sequence ID" value="XM_002177212.1"/>
</dbReference>
<dbReference type="GeneID" id="7196485"/>
<dbReference type="AlphaFoldDB" id="B7FPP4"/>
<protein>
    <submittedName>
        <fullName evidence="2">Uncharacterized protein</fullName>
    </submittedName>
</protein>
<dbReference type="EMBL" id="CM000605">
    <property type="protein sequence ID" value="EEC51711.1"/>
    <property type="molecule type" value="Genomic_DNA"/>
</dbReference>
<reference evidence="2 3" key="1">
    <citation type="journal article" date="2008" name="Nature">
        <title>The Phaeodactylum genome reveals the evolutionary history of diatom genomes.</title>
        <authorList>
            <person name="Bowler C."/>
            <person name="Allen A.E."/>
            <person name="Badger J.H."/>
            <person name="Grimwood J."/>
            <person name="Jabbari K."/>
            <person name="Kuo A."/>
            <person name="Maheswari U."/>
            <person name="Martens C."/>
            <person name="Maumus F."/>
            <person name="Otillar R.P."/>
            <person name="Rayko E."/>
            <person name="Salamov A."/>
            <person name="Vandepoele K."/>
            <person name="Beszteri B."/>
            <person name="Gruber A."/>
            <person name="Heijde M."/>
            <person name="Katinka M."/>
            <person name="Mock T."/>
            <person name="Valentin K."/>
            <person name="Verret F."/>
            <person name="Berges J.A."/>
            <person name="Brownlee C."/>
            <person name="Cadoret J.P."/>
            <person name="Chiovitti A."/>
            <person name="Choi C.J."/>
            <person name="Coesel S."/>
            <person name="De Martino A."/>
            <person name="Detter J.C."/>
            <person name="Durkin C."/>
            <person name="Falciatore A."/>
            <person name="Fournet J."/>
            <person name="Haruta M."/>
            <person name="Huysman M.J."/>
            <person name="Jenkins B.D."/>
            <person name="Jiroutova K."/>
            <person name="Jorgensen R.E."/>
            <person name="Joubert Y."/>
            <person name="Kaplan A."/>
            <person name="Kroger N."/>
            <person name="Kroth P.G."/>
            <person name="La Roche J."/>
            <person name="Lindquist E."/>
            <person name="Lommer M."/>
            <person name="Martin-Jezequel V."/>
            <person name="Lopez P.J."/>
            <person name="Lucas S."/>
            <person name="Mangogna M."/>
            <person name="McGinnis K."/>
            <person name="Medlin L.K."/>
            <person name="Montsant A."/>
            <person name="Oudot-Le Secq M.P."/>
            <person name="Napoli C."/>
            <person name="Obornik M."/>
            <person name="Parker M.S."/>
            <person name="Petit J.L."/>
            <person name="Porcel B.M."/>
            <person name="Poulsen N."/>
            <person name="Robison M."/>
            <person name="Rychlewski L."/>
            <person name="Rynearson T.A."/>
            <person name="Schmutz J."/>
            <person name="Shapiro H."/>
            <person name="Siaut M."/>
            <person name="Stanley M."/>
            <person name="Sussman M.R."/>
            <person name="Taylor A.R."/>
            <person name="Vardi A."/>
            <person name="von Dassow P."/>
            <person name="Vyverman W."/>
            <person name="Willis A."/>
            <person name="Wyrwicz L.S."/>
            <person name="Rokhsar D.S."/>
            <person name="Weissenbach J."/>
            <person name="Armbrust E.V."/>
            <person name="Green B.R."/>
            <person name="Van de Peer Y."/>
            <person name="Grigoriev I.V."/>
        </authorList>
    </citation>
    <scope>NUCLEOTIDE SEQUENCE [LARGE SCALE GENOMIC DNA]</scope>
    <source>
        <strain evidence="2 3">CCAP 1055/1</strain>
    </source>
</reference>
<reference evidence="3" key="2">
    <citation type="submission" date="2008-08" db="EMBL/GenBank/DDBJ databases">
        <authorList>
            <consortium name="Diatom Consortium"/>
            <person name="Grigoriev I."/>
            <person name="Grimwood J."/>
            <person name="Kuo A."/>
            <person name="Otillar R.P."/>
            <person name="Salamov A."/>
            <person name="Detter J.C."/>
            <person name="Lindquist E."/>
            <person name="Shapiro H."/>
            <person name="Lucas S."/>
            <person name="Glavina del Rio T."/>
            <person name="Pitluck S."/>
            <person name="Rokhsar D."/>
            <person name="Bowler C."/>
        </authorList>
    </citation>
    <scope>GENOME REANNOTATION</scope>
    <source>
        <strain evidence="3">CCAP 1055/1</strain>
    </source>
</reference>
<evidence type="ECO:0000313" key="3">
    <source>
        <dbReference type="Proteomes" id="UP000000759"/>
    </source>
</evidence>
<feature type="region of interest" description="Disordered" evidence="1">
    <location>
        <begin position="1"/>
        <end position="69"/>
    </location>
</feature>
<proteinExistence type="predicted"/>